<dbReference type="InterPro" id="IPR046347">
    <property type="entry name" value="bZIP_sf"/>
</dbReference>
<proteinExistence type="inferred from homology"/>
<sequence length="379" mass="42983">MSLESFVESSEFALEQVIPVYEKSHSSIASSPSVGSWVWPPASEERQRTTVVECDQCFDHLLGGQTQHRANCRPRTALVPRLVPHQLRRLTPLPRAPFSPNAPSRHAIHSPILDHNVLWAPIVDADPFAEFWEEGHNEHFNKCKADHQSPSSSSSFQSQSDPLQCRTPSPLPFMIPSPTPSSNSLLSLSPFNQQFLDLDQIVHELGCYECYDIRPVESPSSSAQIPFIDDLIFSVRQEIEQANKLSPAQSPAQSQSPSHISSRVESPEIVQRKRSFERSSSIEEVVEDEDEVPAKRKPISLAELSPEEVAARKREQNRVAALRYRQKLKKNKRGEEDEVDYLTSRNTFLLEEVDRLELEVRNLRCSLYKQFGIPLISNK</sequence>
<dbReference type="SUPFAM" id="SSF57959">
    <property type="entry name" value="Leucine zipper domain"/>
    <property type="match status" value="1"/>
</dbReference>
<dbReference type="WBParaSite" id="MBELARI_LOCUS12732">
    <property type="protein sequence ID" value="MBELARI_LOCUS12732"/>
    <property type="gene ID" value="MBELARI_LOCUS12732"/>
</dbReference>
<keyword evidence="10" id="KW-1185">Reference proteome</keyword>
<dbReference type="Gene3D" id="1.20.5.170">
    <property type="match status" value="1"/>
</dbReference>
<evidence type="ECO:0000313" key="11">
    <source>
        <dbReference type="WBParaSite" id="MBELARI_LOCUS12732"/>
    </source>
</evidence>
<dbReference type="SMART" id="SM00338">
    <property type="entry name" value="BRLZ"/>
    <property type="match status" value="1"/>
</dbReference>
<evidence type="ECO:0000256" key="2">
    <source>
        <dbReference type="ARBA" id="ARBA00007163"/>
    </source>
</evidence>
<keyword evidence="4" id="KW-0238">DNA-binding</keyword>
<evidence type="ECO:0000256" key="7">
    <source>
        <dbReference type="SAM" id="Coils"/>
    </source>
</evidence>
<evidence type="ECO:0000313" key="10">
    <source>
        <dbReference type="Proteomes" id="UP000887575"/>
    </source>
</evidence>
<dbReference type="InterPro" id="IPR004827">
    <property type="entry name" value="bZIP"/>
</dbReference>
<evidence type="ECO:0000256" key="4">
    <source>
        <dbReference type="ARBA" id="ARBA00023125"/>
    </source>
</evidence>
<comment type="similarity">
    <text evidence="2">Belongs to the bZIP family.</text>
</comment>
<keyword evidence="5" id="KW-0804">Transcription</keyword>
<dbReference type="PANTHER" id="PTHR13044:SF14">
    <property type="entry name" value="CRYPTOCEPHAL, ISOFORM A"/>
    <property type="match status" value="1"/>
</dbReference>
<evidence type="ECO:0000256" key="1">
    <source>
        <dbReference type="ARBA" id="ARBA00004123"/>
    </source>
</evidence>
<evidence type="ECO:0000259" key="9">
    <source>
        <dbReference type="PROSITE" id="PS50217"/>
    </source>
</evidence>
<feature type="coiled-coil region" evidence="7">
    <location>
        <begin position="325"/>
        <end position="366"/>
    </location>
</feature>
<comment type="subcellular location">
    <subcellularLocation>
        <location evidence="1">Nucleus</location>
    </subcellularLocation>
</comment>
<feature type="region of interest" description="Disordered" evidence="8">
    <location>
        <begin position="142"/>
        <end position="170"/>
    </location>
</feature>
<keyword evidence="6" id="KW-0539">Nucleus</keyword>
<feature type="region of interest" description="Disordered" evidence="8">
    <location>
        <begin position="242"/>
        <end position="276"/>
    </location>
</feature>
<evidence type="ECO:0000256" key="6">
    <source>
        <dbReference type="ARBA" id="ARBA00023242"/>
    </source>
</evidence>
<dbReference type="GO" id="GO:0005634">
    <property type="term" value="C:nucleus"/>
    <property type="evidence" value="ECO:0007669"/>
    <property type="project" value="UniProtKB-SubCell"/>
</dbReference>
<name>A0AAF3EFH0_9BILA</name>
<dbReference type="GO" id="GO:0001228">
    <property type="term" value="F:DNA-binding transcription activator activity, RNA polymerase II-specific"/>
    <property type="evidence" value="ECO:0007669"/>
    <property type="project" value="TreeGrafter"/>
</dbReference>
<dbReference type="PANTHER" id="PTHR13044">
    <property type="entry name" value="ACTIVATING TRANSCRIPTION FACTOR ATF 4/5"/>
    <property type="match status" value="1"/>
</dbReference>
<dbReference type="AlphaFoldDB" id="A0AAF3EFH0"/>
<keyword evidence="7" id="KW-0175">Coiled coil</keyword>
<reference evidence="11" key="1">
    <citation type="submission" date="2024-02" db="UniProtKB">
        <authorList>
            <consortium name="WormBaseParasite"/>
        </authorList>
    </citation>
    <scope>IDENTIFICATION</scope>
</reference>
<keyword evidence="3" id="KW-0805">Transcription regulation</keyword>
<dbReference type="Proteomes" id="UP000887575">
    <property type="component" value="Unassembled WGS sequence"/>
</dbReference>
<dbReference type="PROSITE" id="PS50217">
    <property type="entry name" value="BZIP"/>
    <property type="match status" value="1"/>
</dbReference>
<dbReference type="GO" id="GO:0000977">
    <property type="term" value="F:RNA polymerase II transcription regulatory region sequence-specific DNA binding"/>
    <property type="evidence" value="ECO:0007669"/>
    <property type="project" value="TreeGrafter"/>
</dbReference>
<organism evidence="10 11">
    <name type="scientific">Mesorhabditis belari</name>
    <dbReference type="NCBI Taxonomy" id="2138241"/>
    <lineage>
        <taxon>Eukaryota</taxon>
        <taxon>Metazoa</taxon>
        <taxon>Ecdysozoa</taxon>
        <taxon>Nematoda</taxon>
        <taxon>Chromadorea</taxon>
        <taxon>Rhabditida</taxon>
        <taxon>Rhabditina</taxon>
        <taxon>Rhabditomorpha</taxon>
        <taxon>Rhabditoidea</taxon>
        <taxon>Rhabditidae</taxon>
        <taxon>Mesorhabditinae</taxon>
        <taxon>Mesorhabditis</taxon>
    </lineage>
</organism>
<dbReference type="Pfam" id="PF07716">
    <property type="entry name" value="bZIP_2"/>
    <property type="match status" value="1"/>
</dbReference>
<evidence type="ECO:0000256" key="5">
    <source>
        <dbReference type="ARBA" id="ARBA00023163"/>
    </source>
</evidence>
<dbReference type="CDD" id="cd14692">
    <property type="entry name" value="bZIP_ATF4"/>
    <property type="match status" value="1"/>
</dbReference>
<feature type="domain" description="BZIP" evidence="9">
    <location>
        <begin position="307"/>
        <end position="364"/>
    </location>
</feature>
<feature type="compositionally biased region" description="Low complexity" evidence="8">
    <location>
        <begin position="148"/>
        <end position="160"/>
    </location>
</feature>
<feature type="compositionally biased region" description="Low complexity" evidence="8">
    <location>
        <begin position="246"/>
        <end position="258"/>
    </location>
</feature>
<protein>
    <submittedName>
        <fullName evidence="11">BZIP domain-containing protein</fullName>
    </submittedName>
</protein>
<evidence type="ECO:0000256" key="8">
    <source>
        <dbReference type="SAM" id="MobiDB-lite"/>
    </source>
</evidence>
<evidence type="ECO:0000256" key="3">
    <source>
        <dbReference type="ARBA" id="ARBA00023015"/>
    </source>
</evidence>
<accession>A0AAF3EFH0</accession>